<feature type="domain" description="Glycosyltransferase 2-like" evidence="1">
    <location>
        <begin position="7"/>
        <end position="135"/>
    </location>
</feature>
<dbReference type="InterPro" id="IPR029044">
    <property type="entry name" value="Nucleotide-diphossugar_trans"/>
</dbReference>
<dbReference type="SUPFAM" id="SSF53448">
    <property type="entry name" value="Nucleotide-diphospho-sugar transferases"/>
    <property type="match status" value="1"/>
</dbReference>
<accession>A0A368YNB5</accession>
<evidence type="ECO:0000313" key="3">
    <source>
        <dbReference type="Proteomes" id="UP000253345"/>
    </source>
</evidence>
<protein>
    <submittedName>
        <fullName evidence="2">Succinoglycan biosynthesis protein ExoM</fullName>
    </submittedName>
</protein>
<gene>
    <name evidence="2" type="ORF">DFP89_12436</name>
</gene>
<dbReference type="CDD" id="cd00761">
    <property type="entry name" value="Glyco_tranf_GTA_type"/>
    <property type="match status" value="1"/>
</dbReference>
<dbReference type="Pfam" id="PF00535">
    <property type="entry name" value="Glycos_transf_2"/>
    <property type="match status" value="1"/>
</dbReference>
<reference evidence="2 3" key="1">
    <citation type="submission" date="2018-07" db="EMBL/GenBank/DDBJ databases">
        <title>Genomic Encyclopedia of Type Strains, Phase III (KMG-III): the genomes of soil and plant-associated and newly described type strains.</title>
        <authorList>
            <person name="Whitman W."/>
        </authorList>
    </citation>
    <scope>NUCLEOTIDE SEQUENCE [LARGE SCALE GENOMIC DNA]</scope>
    <source>
        <strain evidence="2 3">CECT 8525</strain>
    </source>
</reference>
<keyword evidence="3" id="KW-1185">Reference proteome</keyword>
<name>A0A368YNB5_9RHOB</name>
<dbReference type="AlphaFoldDB" id="A0A368YNB5"/>
<dbReference type="InterPro" id="IPR001173">
    <property type="entry name" value="Glyco_trans_2-like"/>
</dbReference>
<dbReference type="EMBL" id="QPJL01000024">
    <property type="protein sequence ID" value="RCW79644.1"/>
    <property type="molecule type" value="Genomic_DNA"/>
</dbReference>
<proteinExistence type="predicted"/>
<evidence type="ECO:0000259" key="1">
    <source>
        <dbReference type="Pfam" id="PF00535"/>
    </source>
</evidence>
<dbReference type="PANTHER" id="PTHR43685">
    <property type="entry name" value="GLYCOSYLTRANSFERASE"/>
    <property type="match status" value="1"/>
</dbReference>
<dbReference type="Proteomes" id="UP000253345">
    <property type="component" value="Unassembled WGS sequence"/>
</dbReference>
<dbReference type="InterPro" id="IPR050834">
    <property type="entry name" value="Glycosyltransf_2"/>
</dbReference>
<dbReference type="Gene3D" id="3.90.550.10">
    <property type="entry name" value="Spore Coat Polysaccharide Biosynthesis Protein SpsA, Chain A"/>
    <property type="match status" value="1"/>
</dbReference>
<comment type="caution">
    <text evidence="2">The sequence shown here is derived from an EMBL/GenBank/DDBJ whole genome shotgun (WGS) entry which is preliminary data.</text>
</comment>
<dbReference type="RefSeq" id="WP_114350487.1">
    <property type="nucleotide sequence ID" value="NZ_QPJL01000024.1"/>
</dbReference>
<dbReference type="OrthoDB" id="6116224at2"/>
<organism evidence="2 3">
    <name type="scientific">Paracoccus lutimaris</name>
    <dbReference type="NCBI Taxonomy" id="1490030"/>
    <lineage>
        <taxon>Bacteria</taxon>
        <taxon>Pseudomonadati</taxon>
        <taxon>Pseudomonadota</taxon>
        <taxon>Alphaproteobacteria</taxon>
        <taxon>Rhodobacterales</taxon>
        <taxon>Paracoccaceae</taxon>
        <taxon>Paracoccus</taxon>
    </lineage>
</organism>
<dbReference type="PANTHER" id="PTHR43685:SF2">
    <property type="entry name" value="GLYCOSYLTRANSFERASE 2-LIKE DOMAIN-CONTAINING PROTEIN"/>
    <property type="match status" value="1"/>
</dbReference>
<sequence>MTMRIDILMCTFRRPMVGEAIEAIGRVNLPPDVDLRLVIADNDDTDSARAVVAHAAGSLPFPCHYIHAPARNISLARNACLDAASARQVDWIVSLDDDETVAPDWLTELMDAVIHAGADGGFGTVQALYPEDAPAWVSALDLHSSHPETFGTGWLRTGNSGNVALRWHGTGWSDQRYDLSRGVTGGEDTEFFLRLSGMGVRLIAAPRAVVTEPVPATRQTLEWLAVRRYRMGQTHVVTAQTGPQRAWLFVTAAAKFGYCRVMQVLRAGNETRRNFWLLRGQLHKGVCAGLLDRPAPQLYGRDPV</sequence>
<evidence type="ECO:0000313" key="2">
    <source>
        <dbReference type="EMBL" id="RCW79644.1"/>
    </source>
</evidence>